<evidence type="ECO:0000313" key="2">
    <source>
        <dbReference type="EMBL" id="MBN9412583.1"/>
    </source>
</evidence>
<dbReference type="SUPFAM" id="SSF51971">
    <property type="entry name" value="Nucleotide-binding domain"/>
    <property type="match status" value="1"/>
</dbReference>
<dbReference type="PRINTS" id="PR00368">
    <property type="entry name" value="FADPNR"/>
</dbReference>
<dbReference type="InterPro" id="IPR009051">
    <property type="entry name" value="Helical_ferredxn"/>
</dbReference>
<dbReference type="Pfam" id="PF07992">
    <property type="entry name" value="Pyr_redox_2"/>
    <property type="match status" value="1"/>
</dbReference>
<evidence type="ECO:0000259" key="1">
    <source>
        <dbReference type="Pfam" id="PF07992"/>
    </source>
</evidence>
<dbReference type="InterPro" id="IPR050353">
    <property type="entry name" value="PyrK_electron_transfer"/>
</dbReference>
<dbReference type="CDD" id="cd06192">
    <property type="entry name" value="DHOD_e_trans_like"/>
    <property type="match status" value="1"/>
</dbReference>
<dbReference type="InterPro" id="IPR036188">
    <property type="entry name" value="FAD/NAD-bd_sf"/>
</dbReference>
<dbReference type="GO" id="GO:0016491">
    <property type="term" value="F:oxidoreductase activity"/>
    <property type="evidence" value="ECO:0007669"/>
    <property type="project" value="InterPro"/>
</dbReference>
<gene>
    <name evidence="2" type="ORF">J0H12_01475</name>
</gene>
<dbReference type="Gene3D" id="1.10.1060.10">
    <property type="entry name" value="Alpha-helical ferredoxin"/>
    <property type="match status" value="1"/>
</dbReference>
<dbReference type="SUPFAM" id="SSF52343">
    <property type="entry name" value="Ferredoxin reductase-like, C-terminal NADP-linked domain"/>
    <property type="match status" value="1"/>
</dbReference>
<protein>
    <submittedName>
        <fullName evidence="2">FAD-dependent oxidoreductase</fullName>
    </submittedName>
</protein>
<dbReference type="Gene3D" id="3.40.50.80">
    <property type="entry name" value="Nucleotide-binding domain of ferredoxin-NADP reductase (FNR) module"/>
    <property type="match status" value="1"/>
</dbReference>
<organism evidence="2 3">
    <name type="scientific">Candidatus Paracaedimonas acanthamoebae</name>
    <dbReference type="NCBI Taxonomy" id="244581"/>
    <lineage>
        <taxon>Bacteria</taxon>
        <taxon>Pseudomonadati</taxon>
        <taxon>Pseudomonadota</taxon>
        <taxon>Alphaproteobacteria</taxon>
        <taxon>Holosporales</taxon>
        <taxon>Caedimonadaceae</taxon>
        <taxon>Candidatus Paracaedimonas</taxon>
    </lineage>
</organism>
<accession>A0A8J7PLE6</accession>
<dbReference type="Gene3D" id="3.50.50.60">
    <property type="entry name" value="FAD/NAD(P)-binding domain"/>
    <property type="match status" value="2"/>
</dbReference>
<dbReference type="InterPro" id="IPR023753">
    <property type="entry name" value="FAD/NAD-binding_dom"/>
</dbReference>
<comment type="caution">
    <text evidence="2">The sequence shown here is derived from an EMBL/GenBank/DDBJ whole genome shotgun (WGS) entry which is preliminary data.</text>
</comment>
<dbReference type="EMBL" id="JAFKGL010000011">
    <property type="protein sequence ID" value="MBN9412583.1"/>
    <property type="molecule type" value="Genomic_DNA"/>
</dbReference>
<dbReference type="GO" id="GO:0051536">
    <property type="term" value="F:iron-sulfur cluster binding"/>
    <property type="evidence" value="ECO:0007669"/>
    <property type="project" value="InterPro"/>
</dbReference>
<evidence type="ECO:0000313" key="3">
    <source>
        <dbReference type="Proteomes" id="UP000664414"/>
    </source>
</evidence>
<name>A0A8J7PLE6_9PROT</name>
<dbReference type="PRINTS" id="PR00469">
    <property type="entry name" value="PNDRDTASEII"/>
</dbReference>
<sequence length="1104" mass="123307">MKKFSLKNGVSFEDLKTIEGLKKVEASFIHFLTQQDALLSAEYQQARLRPEALTIKEESFLLLKVACFLEDYLAALFGIEDEIEALREQHALLGPLWQCKKQFILRRVSLQKKRTAEQASSPPLLKEFQSNEDLVTQELHFAHQILKWLDNESLNSENLDQARHYAEWALTHPEGQKKHQKGLLFKLPAPWDFSRLITVVEEDNGLTLERDQRRERKGFDLTDAGVFREHALDQATYCIKCHPQGKDSCAKGLYEKGSSHLQINPLDNKLAGCPLQQKISEMNDLKAKGLSLAAFAIILVDNPLVAATGHRICNDCAKACIFQKQTPVDVPSIETQILDEILSLPWGFEIYALLVQWNPLNLKKPFPEAPTGRNALVVGMGPAGFTAAHYLLREGHTVVGIDGLKIEPLPSVYHEPIYEIKAHFDDLDRRLIAGFGGVAEYGITVRWQKNYLLLIRILLERQAHFRLFGGVRLGSQITIETSWELGFHHIALCCGAGSPRWLPLKNSMVPGVRLAQDFLMALQLMGASRETTLSSLTIRLPIVVIGGGLTAIDAATEALAYYPLQVEKFAKRYRALVEKLGEKKVTAGWSEEDHAIAQEFLSHADLFAHSKEKLPDILEKLGGATLLYRKDLTEAPSYRGNHEEVFKALQEGVKFLPDASLLEILTDEKGQANGVKIRRGSIDENRPARTILIAAGTTPNTQVAEEFPDIFKIEDGYLKSLSEDSCMAAKDAQGRTISFFGDLDARYAGSVVKAMASAKHGVPLITGALKQLSLEPENPSSLIQRVEKAFTSTLQSVKRLTEQAIELIIHSPAAARHFQPGQIFRLQNYETNAPRHKGYPLLMEGIAVRGAWVDKEQGLIGVVVFEIGASSLVSQYLQPHDPILLMGPTGSPTEIPQGEKVLLIGEGHGNAGLVEIARAMKAAGNEVHYVVGYEQPTDVIYQEERVEQAADYLYWAFSQTPEAWSLRPQDQLFQRTVVEALEALVQTQKIREIDRLFIMASATTMAAIDQMKASFVKTKCQAIASVNAPMQCMMKGVCGQCLQRHRDPLTGQESMVLSCRTQDQPLEKVDYASLSGRLRQNRVQEKVNALWLRQLFKNSTFEMR</sequence>
<dbReference type="InterPro" id="IPR039261">
    <property type="entry name" value="FNR_nucleotide-bd"/>
</dbReference>
<proteinExistence type="predicted"/>
<dbReference type="Proteomes" id="UP000664414">
    <property type="component" value="Unassembled WGS sequence"/>
</dbReference>
<dbReference type="PANTHER" id="PTHR43513">
    <property type="entry name" value="DIHYDROOROTATE DEHYDROGENASE B (NAD(+)), ELECTRON TRANSFER SUBUNIT"/>
    <property type="match status" value="1"/>
</dbReference>
<reference evidence="2" key="1">
    <citation type="submission" date="2021-02" db="EMBL/GenBank/DDBJ databases">
        <title>Thiocyanate and organic carbon inputs drive convergent selection for specific autotrophic Afipia and Thiobacillus strains within complex microbiomes.</title>
        <authorList>
            <person name="Huddy R.J."/>
            <person name="Sachdeva R."/>
            <person name="Kadzinga F."/>
            <person name="Kantor R.S."/>
            <person name="Harrison S.T.L."/>
            <person name="Banfield J.F."/>
        </authorList>
    </citation>
    <scope>NUCLEOTIDE SEQUENCE</scope>
    <source>
        <strain evidence="2">SCN18_10_11_15_R4_P_38_20</strain>
    </source>
</reference>
<dbReference type="AlphaFoldDB" id="A0A8J7PLE6"/>
<feature type="domain" description="FAD/NAD(P)-binding" evidence="1">
    <location>
        <begin position="375"/>
        <end position="705"/>
    </location>
</feature>
<dbReference type="PANTHER" id="PTHR43513:SF3">
    <property type="entry name" value="DIHYDROOROTATE DEHYDROGENASE B (NAD(+)), ELECTRON TRANSFER SUBUNIT-RELATED"/>
    <property type="match status" value="1"/>
</dbReference>